<evidence type="ECO:0000259" key="1">
    <source>
        <dbReference type="PROSITE" id="PS50995"/>
    </source>
</evidence>
<dbReference type="InterPro" id="IPR039422">
    <property type="entry name" value="MarR/SlyA-like"/>
</dbReference>
<evidence type="ECO:0000313" key="4">
    <source>
        <dbReference type="Proteomes" id="UP001165074"/>
    </source>
</evidence>
<dbReference type="EMBL" id="BSTK01000004">
    <property type="protein sequence ID" value="GLY85599.1"/>
    <property type="molecule type" value="Genomic_DNA"/>
</dbReference>
<dbReference type="Proteomes" id="UP001165135">
    <property type="component" value="Unassembled WGS sequence"/>
</dbReference>
<feature type="domain" description="HTH marR-type" evidence="1">
    <location>
        <begin position="1"/>
        <end position="131"/>
    </location>
</feature>
<dbReference type="AlphaFoldDB" id="A0A9W6VZQ6"/>
<dbReference type="InterPro" id="IPR036388">
    <property type="entry name" value="WH-like_DNA-bd_sf"/>
</dbReference>
<reference evidence="3" key="2">
    <citation type="submission" date="2023-03" db="EMBL/GenBank/DDBJ databases">
        <title>Actinoallomurus iriomotensis NBRC 103684.</title>
        <authorList>
            <person name="Ichikawa N."/>
            <person name="Sato H."/>
            <person name="Tonouchi N."/>
        </authorList>
    </citation>
    <scope>NUCLEOTIDE SEQUENCE</scope>
    <source>
        <strain evidence="3">NBRC 103684</strain>
    </source>
</reference>
<dbReference type="Gene3D" id="1.10.10.10">
    <property type="entry name" value="Winged helix-like DNA-binding domain superfamily/Winged helix DNA-binding domain"/>
    <property type="match status" value="1"/>
</dbReference>
<dbReference type="GO" id="GO:0003700">
    <property type="term" value="F:DNA-binding transcription factor activity"/>
    <property type="evidence" value="ECO:0007669"/>
    <property type="project" value="InterPro"/>
</dbReference>
<dbReference type="Pfam" id="PF12802">
    <property type="entry name" value="MarR_2"/>
    <property type="match status" value="1"/>
</dbReference>
<evidence type="ECO:0000313" key="2">
    <source>
        <dbReference type="EMBL" id="GLY75906.1"/>
    </source>
</evidence>
<dbReference type="InterPro" id="IPR000835">
    <property type="entry name" value="HTH_MarR-typ"/>
</dbReference>
<organism evidence="3 4">
    <name type="scientific">Actinoallomurus iriomotensis</name>
    <dbReference type="NCBI Taxonomy" id="478107"/>
    <lineage>
        <taxon>Bacteria</taxon>
        <taxon>Bacillati</taxon>
        <taxon>Actinomycetota</taxon>
        <taxon>Actinomycetes</taxon>
        <taxon>Streptosporangiales</taxon>
        <taxon>Thermomonosporaceae</taxon>
        <taxon>Actinoallomurus</taxon>
    </lineage>
</organism>
<proteinExistence type="predicted"/>
<dbReference type="Proteomes" id="UP001165074">
    <property type="component" value="Unassembled WGS sequence"/>
</dbReference>
<sequence length="179" mass="19375">MREELAANWLGALASAVDGGIAEAAAEHSGTAMAAVLTLSYFPDTTVGELANVLGLTGSGAVRLLDRLERDGLVRRYAGQGRSVMARLTDDGRQLAENLQRRRLHTLEWMLAPLTDDERRQFTTLVDKILRHAALPADRARTVCRLCDHMRCDGDACPVGGSLRDNGEAPPRAGVLEVE</sequence>
<dbReference type="RefSeq" id="WP_285572611.1">
    <property type="nucleotide sequence ID" value="NZ_BSTJ01000004.1"/>
</dbReference>
<keyword evidence="4" id="KW-1185">Reference proteome</keyword>
<dbReference type="SUPFAM" id="SSF46785">
    <property type="entry name" value="Winged helix' DNA-binding domain"/>
    <property type="match status" value="1"/>
</dbReference>
<gene>
    <name evidence="2" type="ORF">Airi01_041730</name>
    <name evidence="3" type="ORF">Airi02_035280</name>
</gene>
<dbReference type="PROSITE" id="PS50995">
    <property type="entry name" value="HTH_MARR_2"/>
    <property type="match status" value="1"/>
</dbReference>
<dbReference type="PANTHER" id="PTHR33164:SF43">
    <property type="entry name" value="HTH-TYPE TRANSCRIPTIONAL REPRESSOR YETL"/>
    <property type="match status" value="1"/>
</dbReference>
<dbReference type="PRINTS" id="PR00598">
    <property type="entry name" value="HTHMARR"/>
</dbReference>
<evidence type="ECO:0000313" key="3">
    <source>
        <dbReference type="EMBL" id="GLY85599.1"/>
    </source>
</evidence>
<dbReference type="PANTHER" id="PTHR33164">
    <property type="entry name" value="TRANSCRIPTIONAL REGULATOR, MARR FAMILY"/>
    <property type="match status" value="1"/>
</dbReference>
<dbReference type="InterPro" id="IPR036390">
    <property type="entry name" value="WH_DNA-bd_sf"/>
</dbReference>
<protein>
    <submittedName>
        <fullName evidence="3">MarR family transcriptional regulator</fullName>
    </submittedName>
</protein>
<accession>A0A9W6VZQ6</accession>
<comment type="caution">
    <text evidence="3">The sequence shown here is derived from an EMBL/GenBank/DDBJ whole genome shotgun (WGS) entry which is preliminary data.</text>
</comment>
<dbReference type="GO" id="GO:0006950">
    <property type="term" value="P:response to stress"/>
    <property type="evidence" value="ECO:0007669"/>
    <property type="project" value="TreeGrafter"/>
</dbReference>
<reference evidence="2" key="1">
    <citation type="submission" date="2023-03" db="EMBL/GenBank/DDBJ databases">
        <title>Actinoallomurus iriomotensis NBRC 103681.</title>
        <authorList>
            <person name="Ichikawa N."/>
            <person name="Sato H."/>
            <person name="Tonouchi N."/>
        </authorList>
    </citation>
    <scope>NUCLEOTIDE SEQUENCE</scope>
    <source>
        <strain evidence="2">NBRC 103681</strain>
    </source>
</reference>
<name>A0A9W6VZQ6_9ACTN</name>
<dbReference type="EMBL" id="BSTJ01000004">
    <property type="protein sequence ID" value="GLY75906.1"/>
    <property type="molecule type" value="Genomic_DNA"/>
</dbReference>
<dbReference type="SMART" id="SM00347">
    <property type="entry name" value="HTH_MARR"/>
    <property type="match status" value="1"/>
</dbReference>